<dbReference type="EMBL" id="ASPP01009438">
    <property type="protein sequence ID" value="ETO24113.1"/>
    <property type="molecule type" value="Genomic_DNA"/>
</dbReference>
<keyword evidence="3" id="KW-1185">Reference proteome</keyword>
<accession>X6NDZ6</accession>
<feature type="compositionally biased region" description="Polar residues" evidence="1">
    <location>
        <begin position="332"/>
        <end position="343"/>
    </location>
</feature>
<name>X6NDZ6_RETFI</name>
<evidence type="ECO:0000256" key="1">
    <source>
        <dbReference type="SAM" id="MobiDB-lite"/>
    </source>
</evidence>
<sequence length="419" mass="45270">MLIKIEENNEISKEIEFDIVDMSVPAFLHTNAENYINDSEFDIDNEVYGNEEDEDEDEDEEYNTHKRNDGPVDQQYARPRNTSVTHTITGTGTGTTTATTTTTTTTTTTSRVTTTAPTSTTSTSAPTSTLTSTMTTTANTTTSTTGSNSPDVPIAIAIATDTTTTTMTTTTTTTTTSTSTTKMNTGIDTGVDVNKNMNIPNGKSSDDEHVDENEHEHSNDNSNGTGKSKSKSKSSKNSKNSKSKNKSKVAAIGSSIGTALGTVADAGAMLFNLAMNMDHENEDVAQTIVTNHGHDVGTTFHEITALPSNNDTVLHTQDNHSKEHLRDATPTKMLSLQVSSKQNRSSEDTTRDSILNLLGDDKISQLIYQSSHTASSSSNHKLIHPHPNSQLPLSHDIIMQQQTLLPDHHSKDCCQCNIL</sequence>
<proteinExistence type="predicted"/>
<organism evidence="2 3">
    <name type="scientific">Reticulomyxa filosa</name>
    <dbReference type="NCBI Taxonomy" id="46433"/>
    <lineage>
        <taxon>Eukaryota</taxon>
        <taxon>Sar</taxon>
        <taxon>Rhizaria</taxon>
        <taxon>Retaria</taxon>
        <taxon>Foraminifera</taxon>
        <taxon>Monothalamids</taxon>
        <taxon>Reticulomyxidae</taxon>
        <taxon>Reticulomyxa</taxon>
    </lineage>
</organism>
<feature type="compositionally biased region" description="Low complexity" evidence="1">
    <location>
        <begin position="82"/>
        <end position="147"/>
    </location>
</feature>
<feature type="compositionally biased region" description="Basic and acidic residues" evidence="1">
    <location>
        <begin position="318"/>
        <end position="329"/>
    </location>
</feature>
<feature type="compositionally biased region" description="Acidic residues" evidence="1">
    <location>
        <begin position="50"/>
        <end position="61"/>
    </location>
</feature>
<feature type="region of interest" description="Disordered" evidence="1">
    <location>
        <begin position="169"/>
        <end position="248"/>
    </location>
</feature>
<feature type="compositionally biased region" description="Basic and acidic residues" evidence="1">
    <location>
        <begin position="204"/>
        <end position="219"/>
    </location>
</feature>
<feature type="region of interest" description="Disordered" evidence="1">
    <location>
        <begin position="370"/>
        <end position="391"/>
    </location>
</feature>
<dbReference type="Proteomes" id="UP000023152">
    <property type="component" value="Unassembled WGS sequence"/>
</dbReference>
<dbReference type="AlphaFoldDB" id="X6NDZ6"/>
<feature type="region of interest" description="Disordered" evidence="1">
    <location>
        <begin position="50"/>
        <end position="151"/>
    </location>
</feature>
<feature type="compositionally biased region" description="Basic residues" evidence="1">
    <location>
        <begin position="228"/>
        <end position="247"/>
    </location>
</feature>
<evidence type="ECO:0000313" key="3">
    <source>
        <dbReference type="Proteomes" id="UP000023152"/>
    </source>
</evidence>
<protein>
    <submittedName>
        <fullName evidence="2">Uncharacterized protein</fullName>
    </submittedName>
</protein>
<reference evidence="2 3" key="1">
    <citation type="journal article" date="2013" name="Curr. Biol.">
        <title>The Genome of the Foraminiferan Reticulomyxa filosa.</title>
        <authorList>
            <person name="Glockner G."/>
            <person name="Hulsmann N."/>
            <person name="Schleicher M."/>
            <person name="Noegel A.A."/>
            <person name="Eichinger L."/>
            <person name="Gallinger C."/>
            <person name="Pawlowski J."/>
            <person name="Sierra R."/>
            <person name="Euteneuer U."/>
            <person name="Pillet L."/>
            <person name="Moustafa A."/>
            <person name="Platzer M."/>
            <person name="Groth M."/>
            <person name="Szafranski K."/>
            <person name="Schliwa M."/>
        </authorList>
    </citation>
    <scope>NUCLEOTIDE SEQUENCE [LARGE SCALE GENOMIC DNA]</scope>
</reference>
<dbReference type="OMA" id="NTHKRND"/>
<gene>
    <name evidence="2" type="ORF">RFI_13046</name>
</gene>
<evidence type="ECO:0000313" key="2">
    <source>
        <dbReference type="EMBL" id="ETO24113.1"/>
    </source>
</evidence>
<feature type="region of interest" description="Disordered" evidence="1">
    <location>
        <begin position="318"/>
        <end position="350"/>
    </location>
</feature>
<comment type="caution">
    <text evidence="2">The sequence shown here is derived from an EMBL/GenBank/DDBJ whole genome shotgun (WGS) entry which is preliminary data.</text>
</comment>
<feature type="compositionally biased region" description="Low complexity" evidence="1">
    <location>
        <begin position="169"/>
        <end position="181"/>
    </location>
</feature>